<dbReference type="Gene3D" id="3.90.820.10">
    <property type="entry name" value="Structural Genomics, Unknown Function 30-nov-00 1gh9 Mol_id"/>
    <property type="match status" value="1"/>
</dbReference>
<dbReference type="EMBL" id="JAJNDB010000008">
    <property type="protein sequence ID" value="MCD2197597.1"/>
    <property type="molecule type" value="Genomic_DNA"/>
</dbReference>
<comment type="caution">
    <text evidence="2">The sequence shown here is derived from an EMBL/GenBank/DDBJ whole genome shotgun (WGS) entry which is preliminary data.</text>
</comment>
<reference evidence="2 3" key="1">
    <citation type="submission" date="2021-11" db="EMBL/GenBank/DDBJ databases">
        <title>Draft genome sequence of Actinomycetospora sp. SF1 isolated from the rhizosphere soil.</title>
        <authorList>
            <person name="Duangmal K."/>
            <person name="Chantavorakit T."/>
        </authorList>
    </citation>
    <scope>NUCLEOTIDE SEQUENCE [LARGE SCALE GENOMIC DNA]</scope>
    <source>
        <strain evidence="2 3">TBRC 5722</strain>
    </source>
</reference>
<dbReference type="SUPFAM" id="SSF160582">
    <property type="entry name" value="MbtH-like"/>
    <property type="match status" value="1"/>
</dbReference>
<evidence type="ECO:0000313" key="2">
    <source>
        <dbReference type="EMBL" id="MCD2197597.1"/>
    </source>
</evidence>
<dbReference type="InterPro" id="IPR037407">
    <property type="entry name" value="MLP_fam"/>
</dbReference>
<protein>
    <submittedName>
        <fullName evidence="2">MbtH family NRPS accessory protein</fullName>
    </submittedName>
</protein>
<accession>A0ABS8PH51</accession>
<name>A0ABS8PH51_9PSEU</name>
<dbReference type="InterPro" id="IPR038020">
    <property type="entry name" value="MbtH-like_sf"/>
</dbReference>
<proteinExistence type="predicted"/>
<feature type="domain" description="MbtH-like" evidence="1">
    <location>
        <begin position="1"/>
        <end position="51"/>
    </location>
</feature>
<organism evidence="2 3">
    <name type="scientific">Actinomycetospora endophytica</name>
    <dbReference type="NCBI Taxonomy" id="2291215"/>
    <lineage>
        <taxon>Bacteria</taxon>
        <taxon>Bacillati</taxon>
        <taxon>Actinomycetota</taxon>
        <taxon>Actinomycetes</taxon>
        <taxon>Pseudonocardiales</taxon>
        <taxon>Pseudonocardiaceae</taxon>
        <taxon>Actinomycetospora</taxon>
    </lineage>
</organism>
<gene>
    <name evidence="2" type="ORF">LQ327_29925</name>
</gene>
<dbReference type="Proteomes" id="UP001199469">
    <property type="component" value="Unassembled WGS sequence"/>
</dbReference>
<dbReference type="SMART" id="SM00923">
    <property type="entry name" value="MbtH"/>
    <property type="match status" value="1"/>
</dbReference>
<sequence length="69" mass="8040">MSTPAPTPQHRVVRNDEEQYSVWPLDRELPAGWHEAGHRGTREDCLAHVGRVWTDLRPASLRRRQEGDR</sequence>
<dbReference type="Pfam" id="PF03621">
    <property type="entry name" value="MbtH"/>
    <property type="match status" value="1"/>
</dbReference>
<dbReference type="InterPro" id="IPR005153">
    <property type="entry name" value="MbtH-like_dom"/>
</dbReference>
<evidence type="ECO:0000259" key="1">
    <source>
        <dbReference type="SMART" id="SM00923"/>
    </source>
</evidence>
<evidence type="ECO:0000313" key="3">
    <source>
        <dbReference type="Proteomes" id="UP001199469"/>
    </source>
</evidence>
<dbReference type="PANTHER" id="PTHR38444:SF1">
    <property type="entry name" value="ENTEROBACTIN BIOSYNTHESIS PROTEIN YBDZ"/>
    <property type="match status" value="1"/>
</dbReference>
<dbReference type="RefSeq" id="WP_230739744.1">
    <property type="nucleotide sequence ID" value="NZ_JAJNDB010000008.1"/>
</dbReference>
<keyword evidence="3" id="KW-1185">Reference proteome</keyword>
<dbReference type="PANTHER" id="PTHR38444">
    <property type="entry name" value="ENTEROBACTIN BIOSYNTHESIS PROTEIN YBDZ"/>
    <property type="match status" value="1"/>
</dbReference>